<feature type="region of interest" description="Disordered" evidence="1">
    <location>
        <begin position="136"/>
        <end position="158"/>
    </location>
</feature>
<feature type="compositionally biased region" description="Acidic residues" evidence="1">
    <location>
        <begin position="140"/>
        <end position="150"/>
    </location>
</feature>
<reference evidence="2 3" key="1">
    <citation type="submission" date="2019-02" db="EMBL/GenBank/DDBJ databases">
        <title>Deep-cultivation of Planctomycetes and their phenomic and genomic characterization uncovers novel biology.</title>
        <authorList>
            <person name="Wiegand S."/>
            <person name="Jogler M."/>
            <person name="Boedeker C."/>
            <person name="Pinto D."/>
            <person name="Vollmers J."/>
            <person name="Rivas-Marin E."/>
            <person name="Kohn T."/>
            <person name="Peeters S.H."/>
            <person name="Heuer A."/>
            <person name="Rast P."/>
            <person name="Oberbeckmann S."/>
            <person name="Bunk B."/>
            <person name="Jeske O."/>
            <person name="Meyerdierks A."/>
            <person name="Storesund J.E."/>
            <person name="Kallscheuer N."/>
            <person name="Luecker S."/>
            <person name="Lage O.M."/>
            <person name="Pohl T."/>
            <person name="Merkel B.J."/>
            <person name="Hornburger P."/>
            <person name="Mueller R.-W."/>
            <person name="Bruemmer F."/>
            <person name="Labrenz M."/>
            <person name="Spormann A.M."/>
            <person name="Op den Camp H."/>
            <person name="Overmann J."/>
            <person name="Amann R."/>
            <person name="Jetten M.S.M."/>
            <person name="Mascher T."/>
            <person name="Medema M.H."/>
            <person name="Devos D.P."/>
            <person name="Kaster A.-K."/>
            <person name="Ovreas L."/>
            <person name="Rohde M."/>
            <person name="Galperin M.Y."/>
            <person name="Jogler C."/>
        </authorList>
    </citation>
    <scope>NUCLEOTIDE SEQUENCE [LARGE SCALE GENOMIC DNA]</scope>
    <source>
        <strain evidence="2 3">Mal52</strain>
    </source>
</reference>
<dbReference type="OrthoDB" id="278912at2"/>
<dbReference type="AlphaFoldDB" id="A0A517ZUG0"/>
<accession>A0A517ZUG0</accession>
<keyword evidence="3" id="KW-1185">Reference proteome</keyword>
<proteinExistence type="predicted"/>
<dbReference type="KEGG" id="sdyn:Mal52_46200"/>
<name>A0A517ZUG0_9PLAN</name>
<organism evidence="2 3">
    <name type="scientific">Symmachiella dynata</name>
    <dbReference type="NCBI Taxonomy" id="2527995"/>
    <lineage>
        <taxon>Bacteria</taxon>
        <taxon>Pseudomonadati</taxon>
        <taxon>Planctomycetota</taxon>
        <taxon>Planctomycetia</taxon>
        <taxon>Planctomycetales</taxon>
        <taxon>Planctomycetaceae</taxon>
        <taxon>Symmachiella</taxon>
    </lineage>
</organism>
<dbReference type="RefSeq" id="WP_145378644.1">
    <property type="nucleotide sequence ID" value="NZ_CP036270.1"/>
</dbReference>
<evidence type="ECO:0000256" key="1">
    <source>
        <dbReference type="SAM" id="MobiDB-lite"/>
    </source>
</evidence>
<sequence length="158" mass="16981">MGFSVYFQSTEPVSETVAAKVVAATDQAAGERSWLSCEPIFPTLQEDGHLWGGSKVTFEPDPLDIESAEQEGLPNGTIADVIQLLCDISREHGIDWEVGHDFGELGGIHNGIADPEMTQAIDALALTTEELLSGMMGESYGDDEEDDDGPPDILRFPG</sequence>
<evidence type="ECO:0000313" key="2">
    <source>
        <dbReference type="EMBL" id="QDU46123.1"/>
    </source>
</evidence>
<evidence type="ECO:0000313" key="3">
    <source>
        <dbReference type="Proteomes" id="UP000319383"/>
    </source>
</evidence>
<protein>
    <submittedName>
        <fullName evidence="2">Uncharacterized protein</fullName>
    </submittedName>
</protein>
<dbReference type="EMBL" id="CP036276">
    <property type="protein sequence ID" value="QDU46123.1"/>
    <property type="molecule type" value="Genomic_DNA"/>
</dbReference>
<dbReference type="Proteomes" id="UP000319383">
    <property type="component" value="Chromosome"/>
</dbReference>
<gene>
    <name evidence="2" type="ORF">Mal52_46200</name>
</gene>